<keyword evidence="2" id="KW-1185">Reference proteome</keyword>
<dbReference type="OrthoDB" id="2661156at2"/>
<proteinExistence type="predicted"/>
<accession>A0A4R4EDD2</accession>
<dbReference type="Proteomes" id="UP000295418">
    <property type="component" value="Unassembled WGS sequence"/>
</dbReference>
<evidence type="ECO:0000313" key="1">
    <source>
        <dbReference type="EMBL" id="TCZ77729.1"/>
    </source>
</evidence>
<evidence type="ECO:0000313" key="2">
    <source>
        <dbReference type="Proteomes" id="UP000295418"/>
    </source>
</evidence>
<protein>
    <submittedName>
        <fullName evidence="1">Uncharacterized protein</fullName>
    </submittedName>
</protein>
<gene>
    <name evidence="1" type="ORF">E0485_09620</name>
</gene>
<dbReference type="AlphaFoldDB" id="A0A4R4EDD2"/>
<sequence>MSLGPILVQFREEDDTKLAMHALEELGYLAGMFDYGGKAALHVHVVNQDLTSALEIVQAYGGDLIEVNQGEEAKLYNEAYNLDTIPIPAHLVNEIGEDIDPDSSDYVNTLAADDAISGFDAGIHL</sequence>
<organism evidence="1 2">
    <name type="scientific">Paenibacillus albiflavus</name>
    <dbReference type="NCBI Taxonomy" id="2545760"/>
    <lineage>
        <taxon>Bacteria</taxon>
        <taxon>Bacillati</taxon>
        <taxon>Bacillota</taxon>
        <taxon>Bacilli</taxon>
        <taxon>Bacillales</taxon>
        <taxon>Paenibacillaceae</taxon>
        <taxon>Paenibacillus</taxon>
    </lineage>
</organism>
<dbReference type="EMBL" id="SKFG01000008">
    <property type="protein sequence ID" value="TCZ77729.1"/>
    <property type="molecule type" value="Genomic_DNA"/>
</dbReference>
<comment type="caution">
    <text evidence="1">The sequence shown here is derived from an EMBL/GenBank/DDBJ whole genome shotgun (WGS) entry which is preliminary data.</text>
</comment>
<dbReference type="RefSeq" id="WP_132417813.1">
    <property type="nucleotide sequence ID" value="NZ_SKFG01000008.1"/>
</dbReference>
<name>A0A4R4EDD2_9BACL</name>
<reference evidence="1 2" key="1">
    <citation type="submission" date="2019-03" db="EMBL/GenBank/DDBJ databases">
        <authorList>
            <person name="Kim M.K.M."/>
        </authorList>
    </citation>
    <scope>NUCLEOTIDE SEQUENCE [LARGE SCALE GENOMIC DNA]</scope>
    <source>
        <strain evidence="1 2">18JY21-1</strain>
    </source>
</reference>